<dbReference type="InterPro" id="IPR030903">
    <property type="entry name" value="CDPS"/>
</dbReference>
<proteinExistence type="inferred from homology"/>
<evidence type="ECO:0000313" key="5">
    <source>
        <dbReference type="Proteomes" id="UP001431313"/>
    </source>
</evidence>
<dbReference type="InterPro" id="IPR038622">
    <property type="entry name" value="CDPS_sf"/>
</dbReference>
<protein>
    <recommendedName>
        <fullName evidence="3">Cyclodipeptide synthase</fullName>
    </recommendedName>
</protein>
<keyword evidence="2" id="KW-0808">Transferase</keyword>
<evidence type="ECO:0000256" key="1">
    <source>
        <dbReference type="ARBA" id="ARBA00006034"/>
    </source>
</evidence>
<sequence>MFDLEPLTDKCKFVLSEADHVCIGISPFNSYFSTRRIAALAAWAMSRFGSCHFFVPDGPAAFTLEALGYPAGRARHKAARQGAYVHNKLATALGSLGISRPESLVWGARRLAASPRYQELREAAQRLFDSDDAFRAACLDASRWVLDRRLPDGREPTEEQLALAVRYFLAELPLFTDSATICLDSPGRPSLFVYHQRVRFLERLYRGELAWRPAERQGFLLVTEKVRAGEPV</sequence>
<reference evidence="4" key="1">
    <citation type="submission" date="2022-08" db="EMBL/GenBank/DDBJ databases">
        <authorList>
            <person name="Somphong A."/>
            <person name="Phongsopitanun W."/>
        </authorList>
    </citation>
    <scope>NUCLEOTIDE SEQUENCE</scope>
    <source>
        <strain evidence="4">LP05-1</strain>
    </source>
</reference>
<dbReference type="Pfam" id="PF16715">
    <property type="entry name" value="CDPS"/>
    <property type="match status" value="1"/>
</dbReference>
<organism evidence="4 5">
    <name type="scientific">Streptomyces pyxinae</name>
    <dbReference type="NCBI Taxonomy" id="2970734"/>
    <lineage>
        <taxon>Bacteria</taxon>
        <taxon>Bacillati</taxon>
        <taxon>Actinomycetota</taxon>
        <taxon>Actinomycetes</taxon>
        <taxon>Kitasatosporales</taxon>
        <taxon>Streptomycetaceae</taxon>
        <taxon>Streptomyces</taxon>
    </lineage>
</organism>
<evidence type="ECO:0000256" key="2">
    <source>
        <dbReference type="ARBA" id="ARBA00022679"/>
    </source>
</evidence>
<name>A0ABT2CFE4_9ACTN</name>
<comment type="caution">
    <text evidence="4">The sequence shown here is derived from an EMBL/GenBank/DDBJ whole genome shotgun (WGS) entry which is preliminary data.</text>
</comment>
<comment type="similarity">
    <text evidence="1">Belongs to the CDPS family.</text>
</comment>
<evidence type="ECO:0000313" key="4">
    <source>
        <dbReference type="EMBL" id="MCS0635446.1"/>
    </source>
</evidence>
<keyword evidence="5" id="KW-1185">Reference proteome</keyword>
<evidence type="ECO:0000256" key="3">
    <source>
        <dbReference type="ARBA" id="ARBA00030771"/>
    </source>
</evidence>
<dbReference type="Proteomes" id="UP001431313">
    <property type="component" value="Unassembled WGS sequence"/>
</dbReference>
<dbReference type="EMBL" id="JANUGQ010000004">
    <property type="protein sequence ID" value="MCS0635446.1"/>
    <property type="molecule type" value="Genomic_DNA"/>
</dbReference>
<accession>A0ABT2CFE4</accession>
<gene>
    <name evidence="4" type="ORF">NX801_07190</name>
</gene>
<dbReference type="Gene3D" id="3.40.50.11710">
    <property type="entry name" value="Cyclodipeptide synthase"/>
    <property type="match status" value="1"/>
</dbReference>
<dbReference type="NCBIfam" id="TIGR04539">
    <property type="entry name" value="tRNA_cyclodipep"/>
    <property type="match status" value="1"/>
</dbReference>